<comment type="caution">
    <text evidence="3">The sequence shown here is derived from an EMBL/GenBank/DDBJ whole genome shotgun (WGS) entry which is preliminary data.</text>
</comment>
<dbReference type="SMART" id="SM00267">
    <property type="entry name" value="GGDEF"/>
    <property type="match status" value="1"/>
</dbReference>
<keyword evidence="4" id="KW-1185">Reference proteome</keyword>
<dbReference type="RefSeq" id="WP_075650609.1">
    <property type="nucleotide sequence ID" value="NZ_AP019658.1"/>
</dbReference>
<evidence type="ECO:0000259" key="2">
    <source>
        <dbReference type="PROSITE" id="PS50887"/>
    </source>
</evidence>
<dbReference type="InterPro" id="IPR029016">
    <property type="entry name" value="GAF-like_dom_sf"/>
</dbReference>
<proteinExistence type="predicted"/>
<dbReference type="Pfam" id="PF01590">
    <property type="entry name" value="GAF"/>
    <property type="match status" value="1"/>
</dbReference>
<organism evidence="3 4">
    <name type="scientific">Vibrio ponticus</name>
    <dbReference type="NCBI Taxonomy" id="265668"/>
    <lineage>
        <taxon>Bacteria</taxon>
        <taxon>Pseudomonadati</taxon>
        <taxon>Pseudomonadota</taxon>
        <taxon>Gammaproteobacteria</taxon>
        <taxon>Vibrionales</taxon>
        <taxon>Vibrionaceae</taxon>
        <taxon>Vibrio</taxon>
    </lineage>
</organism>
<gene>
    <name evidence="3" type="ORF">BIY21_02655</name>
</gene>
<dbReference type="EC" id="2.7.7.65" evidence="1"/>
<dbReference type="SUPFAM" id="SSF55073">
    <property type="entry name" value="Nucleotide cyclase"/>
    <property type="match status" value="1"/>
</dbReference>
<reference evidence="3 4" key="1">
    <citation type="submission" date="2016-09" db="EMBL/GenBank/DDBJ databases">
        <title>Genomic Taxonomy of the Vibrionaceae.</title>
        <authorList>
            <person name="Gonzalez-Castillo A."/>
            <person name="Gomez-Gil B."/>
            <person name="Enciso-Ibarra K."/>
        </authorList>
    </citation>
    <scope>NUCLEOTIDE SEQUENCE [LARGE SCALE GENOMIC DNA]</scope>
    <source>
        <strain evidence="3 4">CAIM 1731</strain>
    </source>
</reference>
<dbReference type="Gene3D" id="1.25.40.10">
    <property type="entry name" value="Tetratricopeptide repeat domain"/>
    <property type="match status" value="1"/>
</dbReference>
<sequence>MSHAALEKIQAIMSQLPLTQGVEGVEQSINKINQVCQEHNYTLPKLFTLILEGVKGNRNDNRQYSIIVFEEALTLCRETDIVQRLQVKTLLGSIYADYEEFHKAYDLYREVLENAYYLDANYLSLAYTNISDFYLCLEQYEQAYQIASYGAQYGEKIGHHSNHAICLLNMGYALGHLEGQHQKAILHCKKARDIGATNGATRSEAIANGYIAQIMAKHHQYYRVEEIQYHFSLAAELFVDIYDVHNQTECQVQQIVYLTKTGDYVTALPLALELYQSIRADENYGFFSLLCESLCELLAHAGDQKRLCEIQTVYLQASNKQIEKLQRKEFDNLLNQIEKSTQDHERLVLDKMQQHIGAVTEVGQSIATSENIANNLPLIYEKICSIFPTQEFGIALYHEKADTLEYCYFYDENGPVENFKVDCAHQYSVGSYVVKNRRTVHLNRINDEALSVFVPEQERNNKECKHFRNDSPVQSIILTPIMMQNKVLGVLSIQHSLADQYLQYHCNLFEQLASFIAVALENHMQRNKLEIAYQKLETLSKTDPLTGLYNRYQLDDIAPKLIDKAIESDTYLAAAVIDVDYYKGYNDYHGHHQGDIALERIAGEMQKVFDRGTDYLFRYGGDEFLLLSIDSSPEELHQRLLDLQQAIQDLALANPLSICSDLLTLSIGAASLTNLQHATHGFETLFNLADQELYKVKKAGRNAVSNTEHHLSRETILDT</sequence>
<dbReference type="SUPFAM" id="SSF55781">
    <property type="entry name" value="GAF domain-like"/>
    <property type="match status" value="1"/>
</dbReference>
<name>A0ABX3FBD7_9VIBR</name>
<dbReference type="Pfam" id="PF00990">
    <property type="entry name" value="GGDEF"/>
    <property type="match status" value="1"/>
</dbReference>
<accession>A0ABX3FBD7</accession>
<dbReference type="CDD" id="cd01949">
    <property type="entry name" value="GGDEF"/>
    <property type="match status" value="1"/>
</dbReference>
<dbReference type="SMART" id="SM00065">
    <property type="entry name" value="GAF"/>
    <property type="match status" value="1"/>
</dbReference>
<protein>
    <recommendedName>
        <fullName evidence="1">diguanylate cyclase</fullName>
        <ecNumber evidence="1">2.7.7.65</ecNumber>
    </recommendedName>
</protein>
<dbReference type="PANTHER" id="PTHR45138">
    <property type="entry name" value="REGULATORY COMPONENTS OF SENSORY TRANSDUCTION SYSTEM"/>
    <property type="match status" value="1"/>
</dbReference>
<evidence type="ECO:0000256" key="1">
    <source>
        <dbReference type="ARBA" id="ARBA00012528"/>
    </source>
</evidence>
<dbReference type="Gene3D" id="3.30.450.40">
    <property type="match status" value="1"/>
</dbReference>
<dbReference type="InterPro" id="IPR050469">
    <property type="entry name" value="Diguanylate_Cyclase"/>
</dbReference>
<dbReference type="InterPro" id="IPR043128">
    <property type="entry name" value="Rev_trsase/Diguanyl_cyclase"/>
</dbReference>
<dbReference type="InterPro" id="IPR003018">
    <property type="entry name" value="GAF"/>
</dbReference>
<dbReference type="PROSITE" id="PS50887">
    <property type="entry name" value="GGDEF"/>
    <property type="match status" value="1"/>
</dbReference>
<dbReference type="NCBIfam" id="TIGR00254">
    <property type="entry name" value="GGDEF"/>
    <property type="match status" value="1"/>
</dbReference>
<feature type="domain" description="GGDEF" evidence="2">
    <location>
        <begin position="570"/>
        <end position="709"/>
    </location>
</feature>
<dbReference type="Gene3D" id="3.30.70.270">
    <property type="match status" value="1"/>
</dbReference>
<dbReference type="PANTHER" id="PTHR45138:SF6">
    <property type="entry name" value="DIGUANYLATE CYCLASE DGCN"/>
    <property type="match status" value="1"/>
</dbReference>
<dbReference type="InterPro" id="IPR029787">
    <property type="entry name" value="Nucleotide_cyclase"/>
</dbReference>
<evidence type="ECO:0000313" key="4">
    <source>
        <dbReference type="Proteomes" id="UP000186206"/>
    </source>
</evidence>
<dbReference type="InterPro" id="IPR000160">
    <property type="entry name" value="GGDEF_dom"/>
</dbReference>
<dbReference type="Proteomes" id="UP000186206">
    <property type="component" value="Unassembled WGS sequence"/>
</dbReference>
<dbReference type="EMBL" id="MJMI01000109">
    <property type="protein sequence ID" value="OLQ89026.1"/>
    <property type="molecule type" value="Genomic_DNA"/>
</dbReference>
<evidence type="ECO:0000313" key="3">
    <source>
        <dbReference type="EMBL" id="OLQ89026.1"/>
    </source>
</evidence>
<dbReference type="InterPro" id="IPR011990">
    <property type="entry name" value="TPR-like_helical_dom_sf"/>
</dbReference>
<dbReference type="SUPFAM" id="SSF48452">
    <property type="entry name" value="TPR-like"/>
    <property type="match status" value="1"/>
</dbReference>